<dbReference type="SUPFAM" id="SSF56801">
    <property type="entry name" value="Acetyl-CoA synthetase-like"/>
    <property type="match status" value="1"/>
</dbReference>
<dbReference type="GO" id="GO:0031956">
    <property type="term" value="F:medium-chain fatty acid-CoA ligase activity"/>
    <property type="evidence" value="ECO:0007669"/>
    <property type="project" value="TreeGrafter"/>
</dbReference>
<keyword evidence="7" id="KW-1185">Reference proteome</keyword>
<evidence type="ECO:0000259" key="5">
    <source>
        <dbReference type="Pfam" id="PF13193"/>
    </source>
</evidence>
<name>A0A2T0T7M2_9PSEU</name>
<dbReference type="InterPro" id="IPR045851">
    <property type="entry name" value="AMP-bd_C_sf"/>
</dbReference>
<sequence>MANDGRVMTYRALEEESSRLARFLHDQGLRRGDGIVIVSPNDPLCFVVYWAAMRSGLYVTPLNIHMAERETVAVLRNCQPQAAVVSASCGDLAEAVFPQVEGVAVRLSFGGPVEGFSDYTSTLAGTGTTPLPDQPRGQDMLYSSGTTGGTPKGIRPELPSRQVHEPGDPLVDTFGPKYGFDVDTVYLSPAPLYHGGPLRFCVVVQSLGGTVVILDRFDPERALAAIERYRCTHSQWVPTMFVRMLKLPDGVRRAHDTSSMRCAVHSSAPCPRSVKQAMIDWWGPVLEEYYASQEAAGITMISSAEWLERRGSVGRAILGDIKICGDDGQVLGPHETGMVYFARDRATFQYHKDPAATRHARHPLHECWSTAGDIGHLDEDGYLYLTDRAAFMIISGGVNIYPQEIENELALHPAVDDVAVIGVPDPDLGQRVTAVICPAPTASPGEQLELELRDYLKPRVASYKLPKDMHFARELPRTPTGKLAKASLVRQYSSGDA</sequence>
<feature type="domain" description="AMP-dependent synthetase/ligase" evidence="4">
    <location>
        <begin position="4"/>
        <end position="343"/>
    </location>
</feature>
<accession>A0A2T0T7M2</accession>
<dbReference type="EMBL" id="PVTF01000005">
    <property type="protein sequence ID" value="PRY41641.1"/>
    <property type="molecule type" value="Genomic_DNA"/>
</dbReference>
<dbReference type="GO" id="GO:0006631">
    <property type="term" value="P:fatty acid metabolic process"/>
    <property type="evidence" value="ECO:0007669"/>
    <property type="project" value="TreeGrafter"/>
</dbReference>
<evidence type="ECO:0000256" key="3">
    <source>
        <dbReference type="SAM" id="MobiDB-lite"/>
    </source>
</evidence>
<dbReference type="Pfam" id="PF00501">
    <property type="entry name" value="AMP-binding"/>
    <property type="match status" value="1"/>
</dbReference>
<organism evidence="6 7">
    <name type="scientific">Umezawaea tangerina</name>
    <dbReference type="NCBI Taxonomy" id="84725"/>
    <lineage>
        <taxon>Bacteria</taxon>
        <taxon>Bacillati</taxon>
        <taxon>Actinomycetota</taxon>
        <taxon>Actinomycetes</taxon>
        <taxon>Pseudonocardiales</taxon>
        <taxon>Pseudonocardiaceae</taxon>
        <taxon>Umezawaea</taxon>
    </lineage>
</organism>
<evidence type="ECO:0000313" key="7">
    <source>
        <dbReference type="Proteomes" id="UP000239494"/>
    </source>
</evidence>
<evidence type="ECO:0000256" key="2">
    <source>
        <dbReference type="ARBA" id="ARBA00022598"/>
    </source>
</evidence>
<dbReference type="PANTHER" id="PTHR43201">
    <property type="entry name" value="ACYL-COA SYNTHETASE"/>
    <property type="match status" value="1"/>
</dbReference>
<proteinExistence type="inferred from homology"/>
<dbReference type="Pfam" id="PF13193">
    <property type="entry name" value="AMP-binding_C"/>
    <property type="match status" value="1"/>
</dbReference>
<reference evidence="6 7" key="1">
    <citation type="submission" date="2018-03" db="EMBL/GenBank/DDBJ databases">
        <title>Genomic Encyclopedia of Archaeal and Bacterial Type Strains, Phase II (KMG-II): from individual species to whole genera.</title>
        <authorList>
            <person name="Goeker M."/>
        </authorList>
    </citation>
    <scope>NUCLEOTIDE SEQUENCE [LARGE SCALE GENOMIC DNA]</scope>
    <source>
        <strain evidence="6 7">DSM 44720</strain>
    </source>
</reference>
<dbReference type="AlphaFoldDB" id="A0A2T0T7M2"/>
<evidence type="ECO:0000259" key="4">
    <source>
        <dbReference type="Pfam" id="PF00501"/>
    </source>
</evidence>
<comment type="similarity">
    <text evidence="1">Belongs to the ATP-dependent AMP-binding enzyme family.</text>
</comment>
<evidence type="ECO:0000256" key="1">
    <source>
        <dbReference type="ARBA" id="ARBA00006432"/>
    </source>
</evidence>
<dbReference type="InterPro" id="IPR000873">
    <property type="entry name" value="AMP-dep_synth/lig_dom"/>
</dbReference>
<dbReference type="Gene3D" id="3.40.50.12780">
    <property type="entry name" value="N-terminal domain of ligase-like"/>
    <property type="match status" value="1"/>
</dbReference>
<keyword evidence="2" id="KW-0436">Ligase</keyword>
<protein>
    <submittedName>
        <fullName evidence="6">Fatty-acyl-CoA synthase</fullName>
    </submittedName>
</protein>
<feature type="region of interest" description="Disordered" evidence="3">
    <location>
        <begin position="144"/>
        <end position="164"/>
    </location>
</feature>
<dbReference type="Gene3D" id="3.30.300.30">
    <property type="match status" value="1"/>
</dbReference>
<dbReference type="InterPro" id="IPR025110">
    <property type="entry name" value="AMP-bd_C"/>
</dbReference>
<dbReference type="InterPro" id="IPR042099">
    <property type="entry name" value="ANL_N_sf"/>
</dbReference>
<dbReference type="Proteomes" id="UP000239494">
    <property type="component" value="Unassembled WGS sequence"/>
</dbReference>
<evidence type="ECO:0000313" key="6">
    <source>
        <dbReference type="EMBL" id="PRY41641.1"/>
    </source>
</evidence>
<comment type="caution">
    <text evidence="6">The sequence shown here is derived from an EMBL/GenBank/DDBJ whole genome shotgun (WGS) entry which is preliminary data.</text>
</comment>
<gene>
    <name evidence="6" type="ORF">CLV43_105399</name>
</gene>
<feature type="domain" description="AMP-binding enzyme C-terminal" evidence="5">
    <location>
        <begin position="404"/>
        <end position="482"/>
    </location>
</feature>
<dbReference type="PANTHER" id="PTHR43201:SF5">
    <property type="entry name" value="MEDIUM-CHAIN ACYL-COA LIGASE ACSF2, MITOCHONDRIAL"/>
    <property type="match status" value="1"/>
</dbReference>